<dbReference type="InterPro" id="IPR052520">
    <property type="entry name" value="ATL_DNA_repair"/>
</dbReference>
<organism evidence="3 4">
    <name type="scientific">Roseburia hominis</name>
    <dbReference type="NCBI Taxonomy" id="301301"/>
    <lineage>
        <taxon>Bacteria</taxon>
        <taxon>Bacillati</taxon>
        <taxon>Bacillota</taxon>
        <taxon>Clostridia</taxon>
        <taxon>Lachnospirales</taxon>
        <taxon>Lachnospiraceae</taxon>
        <taxon>Roseburia</taxon>
    </lineage>
</organism>
<sequence length="107" mass="11929">MAESGNSYQKIYEIVKQIPKGCVASYGQVAALAGNPRWARVVGYALHVNPDPAHIPCYRVVNREGRLSDAFAFGGVNEQKLLLEAEGVEVTDGYVDMELYQWKKLRI</sequence>
<name>A0A395V917_9FIRM</name>
<keyword evidence="3" id="KW-0808">Transferase</keyword>
<evidence type="ECO:0000313" key="4">
    <source>
        <dbReference type="Proteomes" id="UP000266172"/>
    </source>
</evidence>
<dbReference type="InterPro" id="IPR014048">
    <property type="entry name" value="MethylDNA_cys_MeTrfase_DNA-bd"/>
</dbReference>
<accession>A0A395V917</accession>
<dbReference type="Proteomes" id="UP000266172">
    <property type="component" value="Unassembled WGS sequence"/>
</dbReference>
<keyword evidence="3" id="KW-0489">Methyltransferase</keyword>
<keyword evidence="1" id="KW-0227">DNA damage</keyword>
<proteinExistence type="predicted"/>
<dbReference type="SUPFAM" id="SSF46767">
    <property type="entry name" value="Methylated DNA-protein cysteine methyltransferase, C-terminal domain"/>
    <property type="match status" value="1"/>
</dbReference>
<feature type="domain" description="Methylated-DNA-[protein]-cysteine S-methyltransferase DNA binding" evidence="2">
    <location>
        <begin position="8"/>
        <end position="88"/>
    </location>
</feature>
<dbReference type="EC" id="2.1.1.63" evidence="3"/>
<dbReference type="Gene3D" id="1.10.10.10">
    <property type="entry name" value="Winged helix-like DNA-binding domain superfamily/Winged helix DNA-binding domain"/>
    <property type="match status" value="1"/>
</dbReference>
<evidence type="ECO:0000259" key="2">
    <source>
        <dbReference type="Pfam" id="PF01035"/>
    </source>
</evidence>
<dbReference type="Pfam" id="PF01035">
    <property type="entry name" value="DNA_binding_1"/>
    <property type="match status" value="1"/>
</dbReference>
<dbReference type="GO" id="GO:0003908">
    <property type="term" value="F:methylated-DNA-[protein]-cysteine S-methyltransferase activity"/>
    <property type="evidence" value="ECO:0007669"/>
    <property type="project" value="UniProtKB-EC"/>
</dbReference>
<dbReference type="CDD" id="cd06445">
    <property type="entry name" value="ATase"/>
    <property type="match status" value="1"/>
</dbReference>
<dbReference type="RefSeq" id="WP_118097742.1">
    <property type="nucleotide sequence ID" value="NZ_JAQEDX010000009.1"/>
</dbReference>
<dbReference type="GO" id="GO:0032259">
    <property type="term" value="P:methylation"/>
    <property type="evidence" value="ECO:0007669"/>
    <property type="project" value="UniProtKB-KW"/>
</dbReference>
<dbReference type="InterPro" id="IPR036388">
    <property type="entry name" value="WH-like_DNA-bd_sf"/>
</dbReference>
<dbReference type="PANTHER" id="PTHR42942:SF1">
    <property type="entry name" value="ALKYLTRANSFERASE-LIKE PROTEIN 1"/>
    <property type="match status" value="1"/>
</dbReference>
<reference evidence="3 4" key="1">
    <citation type="submission" date="2018-08" db="EMBL/GenBank/DDBJ databases">
        <title>A genome reference for cultivated species of the human gut microbiota.</title>
        <authorList>
            <person name="Zou Y."/>
            <person name="Xue W."/>
            <person name="Luo G."/>
        </authorList>
    </citation>
    <scope>NUCLEOTIDE SEQUENCE [LARGE SCALE GENOMIC DNA]</scope>
    <source>
        <strain evidence="3 4">AF22-12AC</strain>
    </source>
</reference>
<evidence type="ECO:0000256" key="1">
    <source>
        <dbReference type="ARBA" id="ARBA00022763"/>
    </source>
</evidence>
<dbReference type="GO" id="GO:0006281">
    <property type="term" value="P:DNA repair"/>
    <property type="evidence" value="ECO:0007669"/>
    <property type="project" value="InterPro"/>
</dbReference>
<gene>
    <name evidence="3" type="ORF">DWX93_11515</name>
</gene>
<dbReference type="InterPro" id="IPR036217">
    <property type="entry name" value="MethylDNA_cys_MeTrfase_DNAb"/>
</dbReference>
<dbReference type="PANTHER" id="PTHR42942">
    <property type="entry name" value="6-O-METHYLGUANINE DNA METHYLTRANSFERASE"/>
    <property type="match status" value="1"/>
</dbReference>
<evidence type="ECO:0000313" key="3">
    <source>
        <dbReference type="EMBL" id="RGS38848.1"/>
    </source>
</evidence>
<dbReference type="AlphaFoldDB" id="A0A395V917"/>
<dbReference type="NCBIfam" id="TIGR00589">
    <property type="entry name" value="ogt"/>
    <property type="match status" value="1"/>
</dbReference>
<protein>
    <submittedName>
        <fullName evidence="3">Methylated-DNA--[protein]-cysteine S-methyltransferase</fullName>
        <ecNumber evidence="3">2.1.1.63</ecNumber>
    </submittedName>
</protein>
<comment type="caution">
    <text evidence="3">The sequence shown here is derived from an EMBL/GenBank/DDBJ whole genome shotgun (WGS) entry which is preliminary data.</text>
</comment>
<dbReference type="EMBL" id="QRVL01000010">
    <property type="protein sequence ID" value="RGS38848.1"/>
    <property type="molecule type" value="Genomic_DNA"/>
</dbReference>